<feature type="compositionally biased region" description="Basic and acidic residues" evidence="1">
    <location>
        <begin position="84"/>
        <end position="124"/>
    </location>
</feature>
<sequence>MQRFGIGRGGNLGLVEAEDLGFGGHAQLPDRLEEERQPVARDEAERDHHQRTDQLAEEGGVDGALACQRRIALRRDADDDHAPEAEIHVHGNRADRVVDFQPLDEGRDEGHGRRTGKADHEGHRRIPQIKPRGAGDDPAQRARHHPERIAGNHPGTDDAAGHAHQRVEGHPRKGHRRAVDRVERRGRPRPGLARDDHAAHQEAPEAGDDQHQPDQRHRHRVTGDRVRAAVRVELADPRPEVDDHAQREGAGDQVHDTGGAEVMIAELGDQPAIRMPAPGGGEDPDETAQHRRQNDEAGQTDTLDQRAREDRGGGRGEHHEGAPEHAVRAVIKVRPHEFRPGRCDRICVVETGDPGRTGGQVDPRRKGPVDPPADEVEERHDHREGEDVLDAGRQRVLRARGAHLIGEEPDMDQHHERDRQKVEGLGEGGAGGGGLRLQFGDCRRQCCKVLFHVQTPC</sequence>
<feature type="region of interest" description="Disordered" evidence="1">
    <location>
        <begin position="406"/>
        <end position="429"/>
    </location>
</feature>
<feature type="compositionally biased region" description="Basic and acidic residues" evidence="1">
    <location>
        <begin position="192"/>
        <end position="227"/>
    </location>
</feature>
<feature type="region of interest" description="Disordered" evidence="1">
    <location>
        <begin position="350"/>
        <end position="385"/>
    </location>
</feature>
<feature type="region of interest" description="Disordered" evidence="1">
    <location>
        <begin position="84"/>
        <end position="257"/>
    </location>
</feature>
<dbReference type="AlphaFoldDB" id="A0A644UZV8"/>
<feature type="compositionally biased region" description="Basic and acidic residues" evidence="1">
    <location>
        <begin position="28"/>
        <end position="54"/>
    </location>
</feature>
<feature type="compositionally biased region" description="Basic and acidic residues" evidence="1">
    <location>
        <begin position="303"/>
        <end position="324"/>
    </location>
</feature>
<dbReference type="EMBL" id="VSSQ01000190">
    <property type="protein sequence ID" value="MPL84471.1"/>
    <property type="molecule type" value="Genomic_DNA"/>
</dbReference>
<comment type="caution">
    <text evidence="2">The sequence shown here is derived from an EMBL/GenBank/DDBJ whole genome shotgun (WGS) entry which is preliminary data.</text>
</comment>
<feature type="region of interest" description="Disordered" evidence="1">
    <location>
        <begin position="271"/>
        <end position="324"/>
    </location>
</feature>
<organism evidence="2">
    <name type="scientific">bioreactor metagenome</name>
    <dbReference type="NCBI Taxonomy" id="1076179"/>
    <lineage>
        <taxon>unclassified sequences</taxon>
        <taxon>metagenomes</taxon>
        <taxon>ecological metagenomes</taxon>
    </lineage>
</organism>
<accession>A0A644UZV8</accession>
<evidence type="ECO:0000313" key="2">
    <source>
        <dbReference type="EMBL" id="MPL84471.1"/>
    </source>
</evidence>
<gene>
    <name evidence="2" type="ORF">SDC9_30436</name>
</gene>
<feature type="compositionally biased region" description="Basic and acidic residues" evidence="1">
    <location>
        <begin position="233"/>
        <end position="255"/>
    </location>
</feature>
<feature type="compositionally biased region" description="Basic and acidic residues" evidence="1">
    <location>
        <begin position="411"/>
        <end position="424"/>
    </location>
</feature>
<feature type="region of interest" description="Disordered" evidence="1">
    <location>
        <begin position="22"/>
        <end position="63"/>
    </location>
</feature>
<feature type="compositionally biased region" description="Basic and acidic residues" evidence="1">
    <location>
        <begin position="147"/>
        <end position="185"/>
    </location>
</feature>
<name>A0A644UZV8_9ZZZZ</name>
<evidence type="ECO:0000256" key="1">
    <source>
        <dbReference type="SAM" id="MobiDB-lite"/>
    </source>
</evidence>
<reference evidence="2" key="1">
    <citation type="submission" date="2019-08" db="EMBL/GenBank/DDBJ databases">
        <authorList>
            <person name="Kucharzyk K."/>
            <person name="Murdoch R.W."/>
            <person name="Higgins S."/>
            <person name="Loffler F."/>
        </authorList>
    </citation>
    <scope>NUCLEOTIDE SEQUENCE</scope>
</reference>
<proteinExistence type="predicted"/>
<protein>
    <submittedName>
        <fullName evidence="2">Uncharacterized protein</fullName>
    </submittedName>
</protein>